<protein>
    <submittedName>
        <fullName evidence="1">Uncharacterized protein</fullName>
    </submittedName>
</protein>
<reference evidence="1 2" key="2">
    <citation type="journal article" date="2022" name="Mol. Ecol. Resour.">
        <title>The genomes of chicory, endive, great burdock and yacon provide insights into Asteraceae paleo-polyploidization history and plant inulin production.</title>
        <authorList>
            <person name="Fan W."/>
            <person name="Wang S."/>
            <person name="Wang H."/>
            <person name="Wang A."/>
            <person name="Jiang F."/>
            <person name="Liu H."/>
            <person name="Zhao H."/>
            <person name="Xu D."/>
            <person name="Zhang Y."/>
        </authorList>
    </citation>
    <scope>NUCLEOTIDE SEQUENCE [LARGE SCALE GENOMIC DNA]</scope>
    <source>
        <strain evidence="2">cv. Punajuju</strain>
        <tissue evidence="1">Leaves</tissue>
    </source>
</reference>
<organism evidence="1 2">
    <name type="scientific">Cichorium intybus</name>
    <name type="common">Chicory</name>
    <dbReference type="NCBI Taxonomy" id="13427"/>
    <lineage>
        <taxon>Eukaryota</taxon>
        <taxon>Viridiplantae</taxon>
        <taxon>Streptophyta</taxon>
        <taxon>Embryophyta</taxon>
        <taxon>Tracheophyta</taxon>
        <taxon>Spermatophyta</taxon>
        <taxon>Magnoliopsida</taxon>
        <taxon>eudicotyledons</taxon>
        <taxon>Gunneridae</taxon>
        <taxon>Pentapetalae</taxon>
        <taxon>asterids</taxon>
        <taxon>campanulids</taxon>
        <taxon>Asterales</taxon>
        <taxon>Asteraceae</taxon>
        <taxon>Cichorioideae</taxon>
        <taxon>Cichorieae</taxon>
        <taxon>Cichoriinae</taxon>
        <taxon>Cichorium</taxon>
    </lineage>
</organism>
<evidence type="ECO:0000313" key="2">
    <source>
        <dbReference type="Proteomes" id="UP001055811"/>
    </source>
</evidence>
<name>A0ACB9D0K3_CICIN</name>
<reference evidence="2" key="1">
    <citation type="journal article" date="2022" name="Mol. Ecol. Resour.">
        <title>The genomes of chicory, endive, great burdock and yacon provide insights into Asteraceae palaeo-polyploidization history and plant inulin production.</title>
        <authorList>
            <person name="Fan W."/>
            <person name="Wang S."/>
            <person name="Wang H."/>
            <person name="Wang A."/>
            <person name="Jiang F."/>
            <person name="Liu H."/>
            <person name="Zhao H."/>
            <person name="Xu D."/>
            <person name="Zhang Y."/>
        </authorList>
    </citation>
    <scope>NUCLEOTIDE SEQUENCE [LARGE SCALE GENOMIC DNA]</scope>
    <source>
        <strain evidence="2">cv. Punajuju</strain>
    </source>
</reference>
<keyword evidence="2" id="KW-1185">Reference proteome</keyword>
<dbReference type="EMBL" id="CM042013">
    <property type="protein sequence ID" value="KAI3739970.1"/>
    <property type="molecule type" value="Genomic_DNA"/>
</dbReference>
<comment type="caution">
    <text evidence="1">The sequence shown here is derived from an EMBL/GenBank/DDBJ whole genome shotgun (WGS) entry which is preliminary data.</text>
</comment>
<sequence length="248" mass="27973">MVSLLGNSYSRVITGYLTTVGTSQRQLGGLALSQNVCFMQQNQEFSIQNEHSPALPGYKGTRMWRRGADSDGYVANFVESEQVVHLNGNIGPFLQGVLEAVRIRCAGYPTRQTFDKFLLRFGVLYLDVLDGKYDSIGKTKAFLRAGQMAEVDTRRAEVLGNAAKIIQRQMRTCIARKEYISIREATIQLQAYWRGTWLLANLASKSYVTLRESVVILQSGLRAMTARDEFRLRKQTKAAIYIQVLWAT</sequence>
<evidence type="ECO:0000313" key="1">
    <source>
        <dbReference type="EMBL" id="KAI3739970.1"/>
    </source>
</evidence>
<gene>
    <name evidence="1" type="ORF">L2E82_30384</name>
</gene>
<proteinExistence type="predicted"/>
<accession>A0ACB9D0K3</accession>
<dbReference type="Proteomes" id="UP001055811">
    <property type="component" value="Linkage Group LG05"/>
</dbReference>